<proteinExistence type="predicted"/>
<dbReference type="AlphaFoldDB" id="A0A3S3QHI5"/>
<keyword evidence="2" id="KW-1185">Reference proteome</keyword>
<evidence type="ECO:0000313" key="2">
    <source>
        <dbReference type="Proteomes" id="UP000287853"/>
    </source>
</evidence>
<organism evidence="1 2">
    <name type="scientific">Candidatus Electrothrix aarhusensis</name>
    <dbReference type="NCBI Taxonomy" id="1859131"/>
    <lineage>
        <taxon>Bacteria</taxon>
        <taxon>Pseudomonadati</taxon>
        <taxon>Thermodesulfobacteriota</taxon>
        <taxon>Desulfobulbia</taxon>
        <taxon>Desulfobulbales</taxon>
        <taxon>Desulfobulbaceae</taxon>
        <taxon>Candidatus Electrothrix</taxon>
    </lineage>
</organism>
<dbReference type="EMBL" id="MTKO01000030">
    <property type="protein sequence ID" value="RWX47657.1"/>
    <property type="molecule type" value="Genomic_DNA"/>
</dbReference>
<name>A0A3S3QHI5_9BACT</name>
<comment type="caution">
    <text evidence="1">The sequence shown here is derived from an EMBL/GenBank/DDBJ whole genome shotgun (WGS) entry which is preliminary data.</text>
</comment>
<dbReference type="Proteomes" id="UP000287853">
    <property type="component" value="Unassembled WGS sequence"/>
</dbReference>
<protein>
    <submittedName>
        <fullName evidence="1">Uncharacterized protein</fullName>
    </submittedName>
</protein>
<evidence type="ECO:0000313" key="1">
    <source>
        <dbReference type="EMBL" id="RWX47657.1"/>
    </source>
</evidence>
<gene>
    <name evidence="1" type="ORF">H206_06184</name>
</gene>
<sequence>MLLRHTPKEISERKALTINPAKTCQPSVLCTRPWASTDAYRTVMAPRGVAPIIDQPDPAL</sequence>
<accession>A0A3S3QHI5</accession>
<reference evidence="1 2" key="1">
    <citation type="submission" date="2017-01" db="EMBL/GenBank/DDBJ databases">
        <title>The cable genome- insights into the physiology and evolution of filamentous bacteria capable of sulfide oxidation via long distance electron transfer.</title>
        <authorList>
            <person name="Schreiber L."/>
            <person name="Bjerg J.T."/>
            <person name="Boggild A."/>
            <person name="Van De Vossenberg J."/>
            <person name="Meysman F."/>
            <person name="Nielsen L.P."/>
            <person name="Schramm A."/>
            <person name="Kjeldsen K.U."/>
        </authorList>
    </citation>
    <scope>NUCLEOTIDE SEQUENCE [LARGE SCALE GENOMIC DNA]</scope>
    <source>
        <strain evidence="1">MCF</strain>
    </source>
</reference>